<dbReference type="Pfam" id="PF01381">
    <property type="entry name" value="HTH_3"/>
    <property type="match status" value="1"/>
</dbReference>
<dbReference type="CDD" id="cd00093">
    <property type="entry name" value="HTH_XRE"/>
    <property type="match status" value="1"/>
</dbReference>
<name>A0AAW9JZK2_CARML</name>
<gene>
    <name evidence="2" type="ORF">RAK27_10285</name>
</gene>
<dbReference type="InterPro" id="IPR001387">
    <property type="entry name" value="Cro/C1-type_HTH"/>
</dbReference>
<reference evidence="2" key="1">
    <citation type="submission" date="2023-08" db="EMBL/GenBank/DDBJ databases">
        <title>Genomic characterization of piscicolin 126 produced by Carnobacterium maltaromaticum CM22 strain isolated from salmon (Salmo salar).</title>
        <authorList>
            <person name="Gonzalez-Gragera E."/>
            <person name="Garcia-Lopez J.D."/>
            <person name="Teso-Perez C."/>
            <person name="Gimenez-Hernandez I."/>
            <person name="Peralta-Sanchez J.M."/>
            <person name="Valdivia E."/>
            <person name="Montalban-Lopez M."/>
            <person name="Martin-Platero A.M."/>
            <person name="Banos A."/>
            <person name="Martinez-Bueno M."/>
        </authorList>
    </citation>
    <scope>NUCLEOTIDE SEQUENCE</scope>
    <source>
        <strain evidence="2">CM22</strain>
    </source>
</reference>
<dbReference type="AlphaFoldDB" id="A0AAW9JZK2"/>
<dbReference type="InterPro" id="IPR010982">
    <property type="entry name" value="Lambda_DNA-bd_dom_sf"/>
</dbReference>
<feature type="domain" description="HTH cro/C1-type" evidence="1">
    <location>
        <begin position="8"/>
        <end position="61"/>
    </location>
</feature>
<dbReference type="SMART" id="SM00530">
    <property type="entry name" value="HTH_XRE"/>
    <property type="match status" value="1"/>
</dbReference>
<dbReference type="Pfam" id="PF21259">
    <property type="entry name" value="Rgg_C"/>
    <property type="match status" value="1"/>
</dbReference>
<accession>A0AAW9JZK2</accession>
<comment type="caution">
    <text evidence="2">The sequence shown here is derived from an EMBL/GenBank/DDBJ whole genome shotgun (WGS) entry which is preliminary data.</text>
</comment>
<dbReference type="EMBL" id="JAVBVO010000003">
    <property type="protein sequence ID" value="MDZ5759045.1"/>
    <property type="molecule type" value="Genomic_DNA"/>
</dbReference>
<dbReference type="Gene3D" id="1.10.260.40">
    <property type="entry name" value="lambda repressor-like DNA-binding domains"/>
    <property type="match status" value="1"/>
</dbReference>
<organism evidence="2 3">
    <name type="scientific">Carnobacterium maltaromaticum</name>
    <name type="common">Carnobacterium piscicola</name>
    <dbReference type="NCBI Taxonomy" id="2751"/>
    <lineage>
        <taxon>Bacteria</taxon>
        <taxon>Bacillati</taxon>
        <taxon>Bacillota</taxon>
        <taxon>Bacilli</taxon>
        <taxon>Lactobacillales</taxon>
        <taxon>Carnobacteriaceae</taxon>
        <taxon>Carnobacterium</taxon>
    </lineage>
</organism>
<dbReference type="RefSeq" id="WP_322809022.1">
    <property type="nucleotide sequence ID" value="NZ_JAVBVO010000003.1"/>
</dbReference>
<dbReference type="PANTHER" id="PTHR37038">
    <property type="entry name" value="TRANSCRIPTIONAL REGULATOR-RELATED"/>
    <property type="match status" value="1"/>
</dbReference>
<evidence type="ECO:0000313" key="3">
    <source>
        <dbReference type="Proteomes" id="UP001290462"/>
    </source>
</evidence>
<dbReference type="SUPFAM" id="SSF47413">
    <property type="entry name" value="lambda repressor-like DNA-binding domains"/>
    <property type="match status" value="1"/>
</dbReference>
<dbReference type="GO" id="GO:0003677">
    <property type="term" value="F:DNA binding"/>
    <property type="evidence" value="ECO:0007669"/>
    <property type="project" value="InterPro"/>
</dbReference>
<evidence type="ECO:0000259" key="1">
    <source>
        <dbReference type="PROSITE" id="PS50943"/>
    </source>
</evidence>
<dbReference type="InterPro" id="IPR053163">
    <property type="entry name" value="HTH-type_regulator_Rgg"/>
</dbReference>
<proteinExistence type="predicted"/>
<dbReference type="Proteomes" id="UP001290462">
    <property type="component" value="Unassembled WGS sequence"/>
</dbReference>
<dbReference type="InterPro" id="IPR010057">
    <property type="entry name" value="Transcription_activator_Rgg_C"/>
</dbReference>
<protein>
    <submittedName>
        <fullName evidence="2">Helix-turn-helix domain-containing protein</fullName>
    </submittedName>
</protein>
<dbReference type="PROSITE" id="PS50943">
    <property type="entry name" value="HTH_CROC1"/>
    <property type="match status" value="1"/>
</dbReference>
<sequence length="306" mass="36046">MRKYGETIRKIRVGKGIKQSELYKDLISKSYAINFEQGKHDISFSLLEEILDRLLVSVDEFQYIDRDYNPNHINHFFSLFSNYANSNNIEKLEELLLESEPYEDKLSLIKTALVKSRISQMKVFNETGSLVKAQISRHNQEVILNYLSSIQTWTYFEIILFTNTVEYMNSKEKNTYFELISRFVSKYKHYESAHSCLCTLYVNSIYDLLTESSITQSRSVLDLLMRELKELSQNPTYGFHRIIYNYYEGIILMNDSKNDPSNFDKGEHKSRFAIQMLQELEQTFIASIFETTLTNFLDSHHLNHSN</sequence>
<evidence type="ECO:0000313" key="2">
    <source>
        <dbReference type="EMBL" id="MDZ5759045.1"/>
    </source>
</evidence>
<dbReference type="PANTHER" id="PTHR37038:SF12">
    <property type="entry name" value="TRANSCRIPTIONAL REGULATOR"/>
    <property type="match status" value="1"/>
</dbReference>
<dbReference type="NCBIfam" id="TIGR01716">
    <property type="entry name" value="RGG_Cterm"/>
    <property type="match status" value="1"/>
</dbReference>